<accession>A0A0Q3QP11</accession>
<organism evidence="2 3">
    <name type="scientific">Cytobacillus solani</name>
    <dbReference type="NCBI Taxonomy" id="1637975"/>
    <lineage>
        <taxon>Bacteria</taxon>
        <taxon>Bacillati</taxon>
        <taxon>Bacillota</taxon>
        <taxon>Bacilli</taxon>
        <taxon>Bacillales</taxon>
        <taxon>Bacillaceae</taxon>
        <taxon>Cytobacillus</taxon>
    </lineage>
</organism>
<gene>
    <name evidence="2" type="ORF">AN957_15795</name>
</gene>
<reference evidence="2 3" key="1">
    <citation type="submission" date="2015-09" db="EMBL/GenBank/DDBJ databases">
        <title>Genome sequencing project for genomic taxonomy and phylogenomics of Bacillus-like bacteria.</title>
        <authorList>
            <person name="Liu B."/>
            <person name="Wang J."/>
            <person name="Zhu Y."/>
            <person name="Liu G."/>
            <person name="Chen Q."/>
            <person name="Chen Z."/>
            <person name="Lan J."/>
            <person name="Che J."/>
            <person name="Ge C."/>
            <person name="Shi H."/>
            <person name="Pan Z."/>
            <person name="Liu X."/>
        </authorList>
    </citation>
    <scope>NUCLEOTIDE SEQUENCE [LARGE SCALE GENOMIC DNA]</scope>
    <source>
        <strain evidence="2 3">FJAT-18043</strain>
    </source>
</reference>
<dbReference type="STRING" id="1637975.AN957_15795"/>
<sequence>MFSALFVYYLAAVIYLMVEYRKSKRNFPVKLVMTFFSPFVGFIILYFMFHQLRNEGQVIPDSLIIKNKEQVKILQKVDFEKETSIVPMKDALLLNDNQTKRRMLMDLLKNDTFNHIGILQTALQNDDTETSHYAATAIQDIKGKLLNTIGQMEYQLEENPNDLELLIAFGQVIKNYLNTGFLDDRTVKQYSYRYSQILEKIIEIMPIEKEFYIEKINCDLQLGELETAEKYSQIFLQHCSNEEEAYFMSMKLYYSVKNQKKFHEILQVLRQSSVRLTPQGLNKIRFWLYGETNGL</sequence>
<proteinExistence type="predicted"/>
<feature type="transmembrane region" description="Helical" evidence="1">
    <location>
        <begin position="6"/>
        <end position="22"/>
    </location>
</feature>
<dbReference type="PATRIC" id="fig|1637975.4.peg.3062"/>
<evidence type="ECO:0000313" key="3">
    <source>
        <dbReference type="Proteomes" id="UP000050996"/>
    </source>
</evidence>
<evidence type="ECO:0000313" key="2">
    <source>
        <dbReference type="EMBL" id="KQL19881.1"/>
    </source>
</evidence>
<feature type="transmembrane region" description="Helical" evidence="1">
    <location>
        <begin position="29"/>
        <end position="49"/>
    </location>
</feature>
<protein>
    <recommendedName>
        <fullName evidence="4">PLDc_N domain-containing protein</fullName>
    </recommendedName>
</protein>
<name>A0A0Q3QP11_9BACI</name>
<evidence type="ECO:0008006" key="4">
    <source>
        <dbReference type="Google" id="ProtNLM"/>
    </source>
</evidence>
<dbReference type="EMBL" id="LJIX01000006">
    <property type="protein sequence ID" value="KQL19881.1"/>
    <property type="molecule type" value="Genomic_DNA"/>
</dbReference>
<evidence type="ECO:0000256" key="1">
    <source>
        <dbReference type="SAM" id="Phobius"/>
    </source>
</evidence>
<dbReference type="AlphaFoldDB" id="A0A0Q3QP11"/>
<keyword evidence="1" id="KW-0472">Membrane</keyword>
<comment type="caution">
    <text evidence="2">The sequence shown here is derived from an EMBL/GenBank/DDBJ whole genome shotgun (WGS) entry which is preliminary data.</text>
</comment>
<keyword evidence="3" id="KW-1185">Reference proteome</keyword>
<dbReference type="RefSeq" id="WP_056685066.1">
    <property type="nucleotide sequence ID" value="NZ_LJIX01000006.1"/>
</dbReference>
<keyword evidence="1" id="KW-1133">Transmembrane helix</keyword>
<keyword evidence="1" id="KW-0812">Transmembrane</keyword>
<dbReference type="Proteomes" id="UP000050996">
    <property type="component" value="Unassembled WGS sequence"/>
</dbReference>